<comment type="caution">
    <text evidence="1">The sequence shown here is derived from an EMBL/GenBank/DDBJ whole genome shotgun (WGS) entry which is preliminary data.</text>
</comment>
<dbReference type="InterPro" id="IPR012675">
    <property type="entry name" value="Beta-grasp_dom_sf"/>
</dbReference>
<gene>
    <name evidence="1" type="ORF">RS130_15720</name>
</gene>
<evidence type="ECO:0000313" key="1">
    <source>
        <dbReference type="EMBL" id="MDU0355155.1"/>
    </source>
</evidence>
<protein>
    <submittedName>
        <fullName evidence="1">MoaD/ThiS family protein</fullName>
    </submittedName>
</protein>
<dbReference type="RefSeq" id="WP_316026705.1">
    <property type="nucleotide sequence ID" value="NZ_JAWDIO010000002.1"/>
</dbReference>
<dbReference type="Proteomes" id="UP001247805">
    <property type="component" value="Unassembled WGS sequence"/>
</dbReference>
<dbReference type="EMBL" id="JAWDIO010000002">
    <property type="protein sequence ID" value="MDU0355155.1"/>
    <property type="molecule type" value="Genomic_DNA"/>
</dbReference>
<dbReference type="Pfam" id="PF02597">
    <property type="entry name" value="ThiS"/>
    <property type="match status" value="1"/>
</dbReference>
<organism evidence="1 2">
    <name type="scientific">Paraglaciecola aquimarina</name>
    <dbReference type="NCBI Taxonomy" id="1235557"/>
    <lineage>
        <taxon>Bacteria</taxon>
        <taxon>Pseudomonadati</taxon>
        <taxon>Pseudomonadota</taxon>
        <taxon>Gammaproteobacteria</taxon>
        <taxon>Alteromonadales</taxon>
        <taxon>Alteromonadaceae</taxon>
        <taxon>Paraglaciecola</taxon>
    </lineage>
</organism>
<dbReference type="Gene3D" id="3.10.20.30">
    <property type="match status" value="1"/>
</dbReference>
<accession>A0ABU3SYR0</accession>
<dbReference type="InterPro" id="IPR003749">
    <property type="entry name" value="ThiS/MoaD-like"/>
</dbReference>
<name>A0ABU3SYR0_9ALTE</name>
<dbReference type="InterPro" id="IPR016155">
    <property type="entry name" value="Mopterin_synth/thiamin_S_b"/>
</dbReference>
<dbReference type="CDD" id="cd00754">
    <property type="entry name" value="Ubl_MoaD"/>
    <property type="match status" value="1"/>
</dbReference>
<keyword evidence="2" id="KW-1185">Reference proteome</keyword>
<proteinExistence type="predicted"/>
<sequence>MTVADLRSHLQEHHSEWAEFLQHGRALVAVNQEMASEECKIRDNDEVAFFPPVTGG</sequence>
<dbReference type="SUPFAM" id="SSF54285">
    <property type="entry name" value="MoaD/ThiS"/>
    <property type="match status" value="1"/>
</dbReference>
<evidence type="ECO:0000313" key="2">
    <source>
        <dbReference type="Proteomes" id="UP001247805"/>
    </source>
</evidence>
<reference evidence="1 2" key="1">
    <citation type="submission" date="2023-10" db="EMBL/GenBank/DDBJ databases">
        <title>Glaciecola aquimarina strain GGW-M5 nov., isolated from a coastal seawater.</title>
        <authorList>
            <person name="Bayburt H."/>
            <person name="Kim J.M."/>
            <person name="Choi B.J."/>
            <person name="Jeon C.O."/>
        </authorList>
    </citation>
    <scope>NUCLEOTIDE SEQUENCE [LARGE SCALE GENOMIC DNA]</scope>
    <source>
        <strain evidence="1 2">KCTC 32108</strain>
    </source>
</reference>